<dbReference type="RefSeq" id="WP_072907641.1">
    <property type="nucleotide sequence ID" value="NZ_FQZT01000004.1"/>
</dbReference>
<organism evidence="2 3">
    <name type="scientific">Malonomonas rubra DSM 5091</name>
    <dbReference type="NCBI Taxonomy" id="1122189"/>
    <lineage>
        <taxon>Bacteria</taxon>
        <taxon>Pseudomonadati</taxon>
        <taxon>Thermodesulfobacteriota</taxon>
        <taxon>Desulfuromonadia</taxon>
        <taxon>Desulfuromonadales</taxon>
        <taxon>Geopsychrobacteraceae</taxon>
        <taxon>Malonomonas</taxon>
    </lineage>
</organism>
<sequence>MTWEDFKEFMTNFRTDNIMQQLEAWNVADLSNNPWFLGGFAAVALICYFLGLRAIAAFIVGIGGFALALSWTVAQGTGTEGISGGGIYILVGGGALVIGLFIYLLFIKSE</sequence>
<evidence type="ECO:0000313" key="3">
    <source>
        <dbReference type="Proteomes" id="UP000184171"/>
    </source>
</evidence>
<dbReference type="OrthoDB" id="5405865at2"/>
<dbReference type="AlphaFoldDB" id="A0A1M6GPD0"/>
<protein>
    <submittedName>
        <fullName evidence="2">Uncharacterized protein</fullName>
    </submittedName>
</protein>
<feature type="transmembrane region" description="Helical" evidence="1">
    <location>
        <begin position="34"/>
        <end position="50"/>
    </location>
</feature>
<keyword evidence="1" id="KW-0472">Membrane</keyword>
<dbReference type="Proteomes" id="UP000184171">
    <property type="component" value="Unassembled WGS sequence"/>
</dbReference>
<evidence type="ECO:0000256" key="1">
    <source>
        <dbReference type="SAM" id="Phobius"/>
    </source>
</evidence>
<name>A0A1M6GPD0_MALRU</name>
<accession>A0A1M6GPD0</accession>
<feature type="transmembrane region" description="Helical" evidence="1">
    <location>
        <begin position="86"/>
        <end position="106"/>
    </location>
</feature>
<evidence type="ECO:0000313" key="2">
    <source>
        <dbReference type="EMBL" id="SHJ11720.1"/>
    </source>
</evidence>
<keyword evidence="1" id="KW-0812">Transmembrane</keyword>
<dbReference type="STRING" id="1122189.SAMN02745165_01618"/>
<proteinExistence type="predicted"/>
<keyword evidence="1" id="KW-1133">Transmembrane helix</keyword>
<feature type="transmembrane region" description="Helical" evidence="1">
    <location>
        <begin position="55"/>
        <end position="74"/>
    </location>
</feature>
<reference evidence="2 3" key="1">
    <citation type="submission" date="2016-11" db="EMBL/GenBank/DDBJ databases">
        <authorList>
            <person name="Jaros S."/>
            <person name="Januszkiewicz K."/>
            <person name="Wedrychowicz H."/>
        </authorList>
    </citation>
    <scope>NUCLEOTIDE SEQUENCE [LARGE SCALE GENOMIC DNA]</scope>
    <source>
        <strain evidence="2 3">DSM 5091</strain>
    </source>
</reference>
<gene>
    <name evidence="2" type="ORF">SAMN02745165_01618</name>
</gene>
<dbReference type="EMBL" id="FQZT01000004">
    <property type="protein sequence ID" value="SHJ11720.1"/>
    <property type="molecule type" value="Genomic_DNA"/>
</dbReference>
<keyword evidence="3" id="KW-1185">Reference proteome</keyword>